<name>B8LBU9_THAPS</name>
<dbReference type="PANTHER" id="PTHR44144:SF1">
    <property type="entry name" value="DNAJ HOMOLOG SUBFAMILY C MEMBER 9"/>
    <property type="match status" value="1"/>
</dbReference>
<dbReference type="AlphaFoldDB" id="B8LBU9"/>
<organism evidence="2 3">
    <name type="scientific">Thalassiosira pseudonana</name>
    <name type="common">Marine diatom</name>
    <name type="synonym">Cyclotella nana</name>
    <dbReference type="NCBI Taxonomy" id="35128"/>
    <lineage>
        <taxon>Eukaryota</taxon>
        <taxon>Sar</taxon>
        <taxon>Stramenopiles</taxon>
        <taxon>Ochrophyta</taxon>
        <taxon>Bacillariophyta</taxon>
        <taxon>Coscinodiscophyceae</taxon>
        <taxon>Thalassiosirophycidae</taxon>
        <taxon>Thalassiosirales</taxon>
        <taxon>Thalassiosiraceae</taxon>
        <taxon>Thalassiosira</taxon>
    </lineage>
</organism>
<dbReference type="SUPFAM" id="SSF46565">
    <property type="entry name" value="Chaperone J-domain"/>
    <property type="match status" value="1"/>
</dbReference>
<keyword evidence="3" id="KW-1185">Reference proteome</keyword>
<evidence type="ECO:0000313" key="2">
    <source>
        <dbReference type="EMBL" id="EED87246.1"/>
    </source>
</evidence>
<feature type="domain" description="J" evidence="1">
    <location>
        <begin position="1"/>
        <end position="69"/>
    </location>
</feature>
<dbReference type="Gene3D" id="1.10.287.110">
    <property type="entry name" value="DnaJ domain"/>
    <property type="match status" value="1"/>
</dbReference>
<reference evidence="2 3" key="1">
    <citation type="journal article" date="2004" name="Science">
        <title>The genome of the diatom Thalassiosira pseudonana: ecology, evolution, and metabolism.</title>
        <authorList>
            <person name="Armbrust E.V."/>
            <person name="Berges J.A."/>
            <person name="Bowler C."/>
            <person name="Green B.R."/>
            <person name="Martinez D."/>
            <person name="Putnam N.H."/>
            <person name="Zhou S."/>
            <person name="Allen A.E."/>
            <person name="Apt K.E."/>
            <person name="Bechner M."/>
            <person name="Brzezinski M.A."/>
            <person name="Chaal B.K."/>
            <person name="Chiovitti A."/>
            <person name="Davis A.K."/>
            <person name="Demarest M.S."/>
            <person name="Detter J.C."/>
            <person name="Glavina T."/>
            <person name="Goodstein D."/>
            <person name="Hadi M.Z."/>
            <person name="Hellsten U."/>
            <person name="Hildebrand M."/>
            <person name="Jenkins B.D."/>
            <person name="Jurka J."/>
            <person name="Kapitonov V.V."/>
            <person name="Kroger N."/>
            <person name="Lau W.W."/>
            <person name="Lane T.W."/>
            <person name="Larimer F.W."/>
            <person name="Lippmeier J.C."/>
            <person name="Lucas S."/>
            <person name="Medina M."/>
            <person name="Montsant A."/>
            <person name="Obornik M."/>
            <person name="Parker M.S."/>
            <person name="Palenik B."/>
            <person name="Pazour G.J."/>
            <person name="Richardson P.M."/>
            <person name="Rynearson T.A."/>
            <person name="Saito M.A."/>
            <person name="Schwartz D.C."/>
            <person name="Thamatrakoln K."/>
            <person name="Valentin K."/>
            <person name="Vardi A."/>
            <person name="Wilkerson F.P."/>
            <person name="Rokhsar D.S."/>
        </authorList>
    </citation>
    <scope>NUCLEOTIDE SEQUENCE [LARGE SCALE GENOMIC DNA]</scope>
    <source>
        <strain evidence="2 3">CCMP1335</strain>
    </source>
</reference>
<dbReference type="EMBL" id="DS999415">
    <property type="protein sequence ID" value="EED87246.1"/>
    <property type="molecule type" value="Genomic_DNA"/>
</dbReference>
<dbReference type="KEGG" id="tps:THAPSDRAFT_17600"/>
<feature type="non-terminal residue" evidence="2">
    <location>
        <position position="165"/>
    </location>
</feature>
<proteinExistence type="predicted"/>
<dbReference type="SMART" id="SM00271">
    <property type="entry name" value="DnaJ"/>
    <property type="match status" value="1"/>
</dbReference>
<dbReference type="CDD" id="cd06257">
    <property type="entry name" value="DnaJ"/>
    <property type="match status" value="1"/>
</dbReference>
<evidence type="ECO:0000259" key="1">
    <source>
        <dbReference type="PROSITE" id="PS50076"/>
    </source>
</evidence>
<dbReference type="PROSITE" id="PS50076">
    <property type="entry name" value="DNAJ_2"/>
    <property type="match status" value="1"/>
</dbReference>
<evidence type="ECO:0000313" key="3">
    <source>
        <dbReference type="Proteomes" id="UP000001449"/>
    </source>
</evidence>
<dbReference type="InParanoid" id="B8LBU9"/>
<dbReference type="PANTHER" id="PTHR44144">
    <property type="entry name" value="DNAJ HOMOLOG SUBFAMILY C MEMBER 9"/>
    <property type="match status" value="1"/>
</dbReference>
<dbReference type="OMA" id="TINQWIK"/>
<dbReference type="PaxDb" id="35128-Thaps17600"/>
<gene>
    <name evidence="2" type="ORF">THAPSDRAFT_17600</name>
</gene>
<dbReference type="InterPro" id="IPR056453">
    <property type="entry name" value="HTH_DNAJC9"/>
</dbReference>
<dbReference type="HOGENOM" id="CLU_055868_1_0_1"/>
<dbReference type="InterPro" id="IPR036869">
    <property type="entry name" value="J_dom_sf"/>
</dbReference>
<feature type="non-terminal residue" evidence="2">
    <location>
        <position position="1"/>
    </location>
</feature>
<dbReference type="GeneID" id="7448299"/>
<dbReference type="InterPro" id="IPR052594">
    <property type="entry name" value="J_domain-containing_protein"/>
</dbReference>
<sequence>VLTVPRDATPSQLRKAYYKKALQYHPDKLDTSILSAEQMEQAKAKFQAISLAYTILSDEEKRAEYDESGDLYDDDDDLSANKSGVKQWTDYFKNIFPTVTTADIDAFEVKYKCSDEEEADVLKYYEKCRGDLNAMLAHVMLSSEADKERWVTDYIKPAIVRGHVK</sequence>
<dbReference type="Proteomes" id="UP000001449">
    <property type="component" value="Chromosome 11"/>
</dbReference>
<protein>
    <recommendedName>
        <fullName evidence="1">J domain-containing protein</fullName>
    </recommendedName>
</protein>
<dbReference type="InterPro" id="IPR001623">
    <property type="entry name" value="DnaJ_domain"/>
</dbReference>
<dbReference type="Pfam" id="PF00226">
    <property type="entry name" value="DnaJ"/>
    <property type="match status" value="1"/>
</dbReference>
<dbReference type="Pfam" id="PF23302">
    <property type="entry name" value="HTH_DNAJC9"/>
    <property type="match status" value="1"/>
</dbReference>
<accession>B8LBU9</accession>
<dbReference type="eggNOG" id="KOG0719">
    <property type="taxonomic scope" value="Eukaryota"/>
</dbReference>
<dbReference type="PRINTS" id="PR00625">
    <property type="entry name" value="JDOMAIN"/>
</dbReference>
<dbReference type="RefSeq" id="XP_002296550.1">
    <property type="nucleotide sequence ID" value="XM_002296514.1"/>
</dbReference>
<reference evidence="2 3" key="2">
    <citation type="journal article" date="2008" name="Nature">
        <title>The Phaeodactylum genome reveals the evolutionary history of diatom genomes.</title>
        <authorList>
            <person name="Bowler C."/>
            <person name="Allen A.E."/>
            <person name="Badger J.H."/>
            <person name="Grimwood J."/>
            <person name="Jabbari K."/>
            <person name="Kuo A."/>
            <person name="Maheswari U."/>
            <person name="Martens C."/>
            <person name="Maumus F."/>
            <person name="Otillar R.P."/>
            <person name="Rayko E."/>
            <person name="Salamov A."/>
            <person name="Vandepoele K."/>
            <person name="Beszteri B."/>
            <person name="Gruber A."/>
            <person name="Heijde M."/>
            <person name="Katinka M."/>
            <person name="Mock T."/>
            <person name="Valentin K."/>
            <person name="Verret F."/>
            <person name="Berges J.A."/>
            <person name="Brownlee C."/>
            <person name="Cadoret J.P."/>
            <person name="Chiovitti A."/>
            <person name="Choi C.J."/>
            <person name="Coesel S."/>
            <person name="De Martino A."/>
            <person name="Detter J.C."/>
            <person name="Durkin C."/>
            <person name="Falciatore A."/>
            <person name="Fournet J."/>
            <person name="Haruta M."/>
            <person name="Huysman M.J."/>
            <person name="Jenkins B.D."/>
            <person name="Jiroutova K."/>
            <person name="Jorgensen R.E."/>
            <person name="Joubert Y."/>
            <person name="Kaplan A."/>
            <person name="Kroger N."/>
            <person name="Kroth P.G."/>
            <person name="La Roche J."/>
            <person name="Lindquist E."/>
            <person name="Lommer M."/>
            <person name="Martin-Jezequel V."/>
            <person name="Lopez P.J."/>
            <person name="Lucas S."/>
            <person name="Mangogna M."/>
            <person name="McGinnis K."/>
            <person name="Medlin L.K."/>
            <person name="Montsant A."/>
            <person name="Oudot-Le Secq M.P."/>
            <person name="Napoli C."/>
            <person name="Obornik M."/>
            <person name="Parker M.S."/>
            <person name="Petit J.L."/>
            <person name="Porcel B.M."/>
            <person name="Poulsen N."/>
            <person name="Robison M."/>
            <person name="Rychlewski L."/>
            <person name="Rynearson T.A."/>
            <person name="Schmutz J."/>
            <person name="Shapiro H."/>
            <person name="Siaut M."/>
            <person name="Stanley M."/>
            <person name="Sussman M.R."/>
            <person name="Taylor A.R."/>
            <person name="Vardi A."/>
            <person name="von Dassow P."/>
            <person name="Vyverman W."/>
            <person name="Willis A."/>
            <person name="Wyrwicz L.S."/>
            <person name="Rokhsar D.S."/>
            <person name="Weissenbach J."/>
            <person name="Armbrust E.V."/>
            <person name="Green B.R."/>
            <person name="Van de Peer Y."/>
            <person name="Grigoriev I.V."/>
        </authorList>
    </citation>
    <scope>NUCLEOTIDE SEQUENCE [LARGE SCALE GENOMIC DNA]</scope>
    <source>
        <strain evidence="2 3">CCMP1335</strain>
    </source>
</reference>